<evidence type="ECO:0000313" key="2">
    <source>
        <dbReference type="EMBL" id="KAF7380623.1"/>
    </source>
</evidence>
<sequence>MLEDHGRLEISIDKFSGASFHVVVANDDDDDDDDDDEDADAEEEEEEEEEEKKEEDGEKNDDGNNDDEIVYAVYNSSICLRSLYDVLRIILHFPGAGYSSSKHQQRLGISQFYY</sequence>
<accession>A0A834J1U6</accession>
<feature type="compositionally biased region" description="Acidic residues" evidence="1">
    <location>
        <begin position="26"/>
        <end position="53"/>
    </location>
</feature>
<reference evidence="2" key="1">
    <citation type="journal article" date="2020" name="G3 (Bethesda)">
        <title>High-Quality Assemblies for Three Invasive Social Wasps from the &lt;i&gt;Vespula&lt;/i&gt; Genus.</title>
        <authorList>
            <person name="Harrop T.W.R."/>
            <person name="Guhlin J."/>
            <person name="McLaughlin G.M."/>
            <person name="Permina E."/>
            <person name="Stockwell P."/>
            <person name="Gilligan J."/>
            <person name="Le Lec M.F."/>
            <person name="Gruber M.A.M."/>
            <person name="Quinn O."/>
            <person name="Lovegrove M."/>
            <person name="Duncan E.J."/>
            <person name="Remnant E.J."/>
            <person name="Van Eeckhoven J."/>
            <person name="Graham B."/>
            <person name="Knapp R.A."/>
            <person name="Langford K.W."/>
            <person name="Kronenberg Z."/>
            <person name="Press M.O."/>
            <person name="Eacker S.M."/>
            <person name="Wilson-Rankin E.E."/>
            <person name="Purcell J."/>
            <person name="Lester P.J."/>
            <person name="Dearden P.K."/>
        </authorList>
    </citation>
    <scope>NUCLEOTIDE SEQUENCE</scope>
    <source>
        <strain evidence="2">Linc-1</strain>
    </source>
</reference>
<evidence type="ECO:0000313" key="3">
    <source>
        <dbReference type="Proteomes" id="UP000617340"/>
    </source>
</evidence>
<gene>
    <name evidence="2" type="ORF">HZH68_016488</name>
</gene>
<dbReference type="EMBL" id="JACSDZ010000023">
    <property type="protein sequence ID" value="KAF7380623.1"/>
    <property type="molecule type" value="Genomic_DNA"/>
</dbReference>
<organism evidence="2 3">
    <name type="scientific">Vespula germanica</name>
    <name type="common">German yellow jacket</name>
    <name type="synonym">Paravespula germanica</name>
    <dbReference type="NCBI Taxonomy" id="30212"/>
    <lineage>
        <taxon>Eukaryota</taxon>
        <taxon>Metazoa</taxon>
        <taxon>Ecdysozoa</taxon>
        <taxon>Arthropoda</taxon>
        <taxon>Hexapoda</taxon>
        <taxon>Insecta</taxon>
        <taxon>Pterygota</taxon>
        <taxon>Neoptera</taxon>
        <taxon>Endopterygota</taxon>
        <taxon>Hymenoptera</taxon>
        <taxon>Apocrita</taxon>
        <taxon>Aculeata</taxon>
        <taxon>Vespoidea</taxon>
        <taxon>Vespidae</taxon>
        <taxon>Vespinae</taxon>
        <taxon>Vespula</taxon>
    </lineage>
</organism>
<protein>
    <submittedName>
        <fullName evidence="2">Uncharacterized protein</fullName>
    </submittedName>
</protein>
<dbReference type="Proteomes" id="UP000617340">
    <property type="component" value="Unassembled WGS sequence"/>
</dbReference>
<feature type="region of interest" description="Disordered" evidence="1">
    <location>
        <begin position="23"/>
        <end position="66"/>
    </location>
</feature>
<keyword evidence="3" id="KW-1185">Reference proteome</keyword>
<dbReference type="AlphaFoldDB" id="A0A834J1U6"/>
<proteinExistence type="predicted"/>
<comment type="caution">
    <text evidence="2">The sequence shown here is derived from an EMBL/GenBank/DDBJ whole genome shotgun (WGS) entry which is preliminary data.</text>
</comment>
<name>A0A834J1U6_VESGE</name>
<evidence type="ECO:0000256" key="1">
    <source>
        <dbReference type="SAM" id="MobiDB-lite"/>
    </source>
</evidence>